<dbReference type="PANTHER" id="PTHR11439:SF483">
    <property type="entry name" value="PEPTIDE SYNTHASE GLIP-LIKE, PUTATIVE (AFU_ORTHOLOGUE AFUA_3G12920)-RELATED"/>
    <property type="match status" value="1"/>
</dbReference>
<proteinExistence type="predicted"/>
<organism evidence="1 2">
    <name type="scientific">Trametes pubescens</name>
    <name type="common">White-rot fungus</name>
    <dbReference type="NCBI Taxonomy" id="154538"/>
    <lineage>
        <taxon>Eukaryota</taxon>
        <taxon>Fungi</taxon>
        <taxon>Dikarya</taxon>
        <taxon>Basidiomycota</taxon>
        <taxon>Agaricomycotina</taxon>
        <taxon>Agaricomycetes</taxon>
        <taxon>Polyporales</taxon>
        <taxon>Polyporaceae</taxon>
        <taxon>Trametes</taxon>
    </lineage>
</organism>
<dbReference type="Proteomes" id="UP000184267">
    <property type="component" value="Unassembled WGS sequence"/>
</dbReference>
<gene>
    <name evidence="1" type="ORF">TRAPUB_13339</name>
</gene>
<name>A0A1M2VRC7_TRAPU</name>
<dbReference type="EMBL" id="MNAD01000808">
    <property type="protein sequence ID" value="OJT10145.1"/>
    <property type="molecule type" value="Genomic_DNA"/>
</dbReference>
<dbReference type="PANTHER" id="PTHR11439">
    <property type="entry name" value="GAG-POL-RELATED RETROTRANSPOSON"/>
    <property type="match status" value="1"/>
</dbReference>
<dbReference type="STRING" id="154538.A0A1M2VRC7"/>
<evidence type="ECO:0000313" key="2">
    <source>
        <dbReference type="Proteomes" id="UP000184267"/>
    </source>
</evidence>
<evidence type="ECO:0000313" key="1">
    <source>
        <dbReference type="EMBL" id="OJT10145.1"/>
    </source>
</evidence>
<dbReference type="AlphaFoldDB" id="A0A1M2VRC7"/>
<keyword evidence="2" id="KW-1185">Reference proteome</keyword>
<comment type="caution">
    <text evidence="1">The sequence shown here is derived from an EMBL/GenBank/DDBJ whole genome shotgun (WGS) entry which is preliminary data.</text>
</comment>
<dbReference type="CDD" id="cd09272">
    <property type="entry name" value="RNase_HI_RT_Ty1"/>
    <property type="match status" value="1"/>
</dbReference>
<protein>
    <submittedName>
        <fullName evidence="1">Copia protein</fullName>
    </submittedName>
</protein>
<reference evidence="1 2" key="1">
    <citation type="submission" date="2016-10" db="EMBL/GenBank/DDBJ databases">
        <title>Genome sequence of the basidiomycete white-rot fungus Trametes pubescens.</title>
        <authorList>
            <person name="Makela M.R."/>
            <person name="Granchi Z."/>
            <person name="Peng M."/>
            <person name="De Vries R.P."/>
            <person name="Grigoriev I."/>
            <person name="Riley R."/>
            <person name="Hilden K."/>
        </authorList>
    </citation>
    <scope>NUCLEOTIDE SEQUENCE [LARGE SCALE GENOMIC DNA]</scope>
    <source>
        <strain evidence="1 2">FBCC735</strain>
    </source>
</reference>
<sequence>MHEDRKAISGYACLIDGGTVSWSSKCQELISLSTTESEYVAVTHAAKEALWLCSLIGQVFTPFIDPITLNSDNQSAITLAHDNQYHAHTKHIDIRYHFIHWVIKDKKIHLVYCPTEDMVADVLTKALPSPKVKHFAATLGLL</sequence>
<accession>A0A1M2VRC7</accession>
<dbReference type="OMA" id="CEANAGP"/>
<dbReference type="OrthoDB" id="2801217at2759"/>